<dbReference type="GO" id="GO:1990281">
    <property type="term" value="C:efflux pump complex"/>
    <property type="evidence" value="ECO:0007669"/>
    <property type="project" value="TreeGrafter"/>
</dbReference>
<dbReference type="Pfam" id="PF25917">
    <property type="entry name" value="BSH_RND"/>
    <property type="match status" value="1"/>
</dbReference>
<dbReference type="STRING" id="688867.SAMN05660236_5788"/>
<feature type="domain" description="YknX-like C-terminal permuted SH3-like" evidence="4">
    <location>
        <begin position="284"/>
        <end position="350"/>
    </location>
</feature>
<dbReference type="SUPFAM" id="SSF111369">
    <property type="entry name" value="HlyD-like secretion proteins"/>
    <property type="match status" value="1"/>
</dbReference>
<dbReference type="PANTHER" id="PTHR30469">
    <property type="entry name" value="MULTIDRUG RESISTANCE PROTEIN MDTA"/>
    <property type="match status" value="1"/>
</dbReference>
<evidence type="ECO:0000259" key="4">
    <source>
        <dbReference type="Pfam" id="PF25989"/>
    </source>
</evidence>
<dbReference type="NCBIfam" id="TIGR01730">
    <property type="entry name" value="RND_mfp"/>
    <property type="match status" value="1"/>
</dbReference>
<dbReference type="Gene3D" id="2.40.50.100">
    <property type="match status" value="2"/>
</dbReference>
<dbReference type="Gene3D" id="2.40.30.170">
    <property type="match status" value="1"/>
</dbReference>
<dbReference type="InterPro" id="IPR058625">
    <property type="entry name" value="MdtA-like_BSH"/>
</dbReference>
<sequence>MKKKIIITVLVILVVSFTAVKLFSNQKTVQEKVYRPDPDKKVLVKAQVVEPKDLDKTFVYTGTLQPFREIMLIPQSEGEVTSVYFNEGDVVQQGKLLLQIDDEMLRAKYISSQATYETAKRNFERYEKASESEGVSKMQYDNYWQLYKDAESQLKQLDKNIRLSKLTAPFSGTVTAKDVEVGTVVNKNGNVGRLTDLSQLKLEIAVPENEITLFKEGETASVKTDLYPTQILTGKIDYVSDRADDSHNYIVKILLKNNNKGIALKAGMYGTAIMKKDLQAPTLIIPRSALLGSAKNPQVFVVENNIATLRNIHTGSSNGLEVEVIEGLKQGEQVILSGQINLSEGSKVQVAQ</sequence>
<dbReference type="AlphaFoldDB" id="A0A1T5MMP4"/>
<dbReference type="RefSeq" id="WP_079690287.1">
    <property type="nucleotide sequence ID" value="NZ_FUZU01000005.1"/>
</dbReference>
<evidence type="ECO:0000256" key="1">
    <source>
        <dbReference type="ARBA" id="ARBA00009477"/>
    </source>
</evidence>
<dbReference type="OrthoDB" id="9784685at2"/>
<gene>
    <name evidence="5" type="ORF">SAMN05660236_5788</name>
</gene>
<dbReference type="PANTHER" id="PTHR30469:SF15">
    <property type="entry name" value="HLYD FAMILY OF SECRETION PROTEINS"/>
    <property type="match status" value="1"/>
</dbReference>
<evidence type="ECO:0000259" key="2">
    <source>
        <dbReference type="Pfam" id="PF25917"/>
    </source>
</evidence>
<dbReference type="Proteomes" id="UP000190961">
    <property type="component" value="Unassembled WGS sequence"/>
</dbReference>
<feature type="domain" description="CusB-like beta-barrel" evidence="3">
    <location>
        <begin position="202"/>
        <end position="274"/>
    </location>
</feature>
<proteinExistence type="inferred from homology"/>
<evidence type="ECO:0000313" key="6">
    <source>
        <dbReference type="Proteomes" id="UP000190961"/>
    </source>
</evidence>
<evidence type="ECO:0000259" key="3">
    <source>
        <dbReference type="Pfam" id="PF25954"/>
    </source>
</evidence>
<dbReference type="InterPro" id="IPR006143">
    <property type="entry name" value="RND_pump_MFP"/>
</dbReference>
<dbReference type="EMBL" id="FUZU01000005">
    <property type="protein sequence ID" value="SKC89188.1"/>
    <property type="molecule type" value="Genomic_DNA"/>
</dbReference>
<reference evidence="5 6" key="1">
    <citation type="submission" date="2017-02" db="EMBL/GenBank/DDBJ databases">
        <authorList>
            <person name="Peterson S.W."/>
        </authorList>
    </citation>
    <scope>NUCLEOTIDE SEQUENCE [LARGE SCALE GENOMIC DNA]</scope>
    <source>
        <strain evidence="5 6">DSM 25262</strain>
    </source>
</reference>
<organism evidence="5 6">
    <name type="scientific">Ohtaekwangia koreensis</name>
    <dbReference type="NCBI Taxonomy" id="688867"/>
    <lineage>
        <taxon>Bacteria</taxon>
        <taxon>Pseudomonadati</taxon>
        <taxon>Bacteroidota</taxon>
        <taxon>Cytophagia</taxon>
        <taxon>Cytophagales</taxon>
        <taxon>Fulvivirgaceae</taxon>
        <taxon>Ohtaekwangia</taxon>
    </lineage>
</organism>
<keyword evidence="6" id="KW-1185">Reference proteome</keyword>
<dbReference type="InterPro" id="IPR058637">
    <property type="entry name" value="YknX-like_C"/>
</dbReference>
<dbReference type="Gene3D" id="2.40.420.20">
    <property type="match status" value="1"/>
</dbReference>
<name>A0A1T5MMP4_9BACT</name>
<dbReference type="Pfam" id="PF25954">
    <property type="entry name" value="Beta-barrel_RND_2"/>
    <property type="match status" value="1"/>
</dbReference>
<dbReference type="InterPro" id="IPR058792">
    <property type="entry name" value="Beta-barrel_RND_2"/>
</dbReference>
<protein>
    <submittedName>
        <fullName evidence="5">RND family efflux transporter, MFP subunit</fullName>
    </submittedName>
</protein>
<comment type="similarity">
    <text evidence="1">Belongs to the membrane fusion protein (MFP) (TC 8.A.1) family.</text>
</comment>
<feature type="domain" description="Multidrug resistance protein MdtA-like barrel-sandwich hybrid" evidence="2">
    <location>
        <begin position="72"/>
        <end position="188"/>
    </location>
</feature>
<dbReference type="GO" id="GO:0015562">
    <property type="term" value="F:efflux transmembrane transporter activity"/>
    <property type="evidence" value="ECO:0007669"/>
    <property type="project" value="TreeGrafter"/>
</dbReference>
<dbReference type="Pfam" id="PF25989">
    <property type="entry name" value="YknX_C"/>
    <property type="match status" value="1"/>
</dbReference>
<accession>A0A1T5MMP4</accession>
<evidence type="ECO:0000313" key="5">
    <source>
        <dbReference type="EMBL" id="SKC89188.1"/>
    </source>
</evidence>